<name>A0A919KPA2_9MICO</name>
<comment type="caution">
    <text evidence="2">The sequence shown here is derived from an EMBL/GenBank/DDBJ whole genome shotgun (WGS) entry which is preliminary data.</text>
</comment>
<protein>
    <recommendedName>
        <fullName evidence="1">DUF695 domain-containing protein</fullName>
    </recommendedName>
</protein>
<accession>A0A919KPA2</accession>
<reference evidence="2" key="2">
    <citation type="submission" date="2020-09" db="EMBL/GenBank/DDBJ databases">
        <authorList>
            <person name="Sun Q."/>
            <person name="Zhou Y."/>
        </authorList>
    </citation>
    <scope>NUCLEOTIDE SEQUENCE</scope>
    <source>
        <strain evidence="2">CGMCC 4.7398</strain>
    </source>
</reference>
<dbReference type="Pfam" id="PF05117">
    <property type="entry name" value="DUF695"/>
    <property type="match status" value="1"/>
</dbReference>
<keyword evidence="3" id="KW-1185">Reference proteome</keyword>
<dbReference type="InterPro" id="IPR016097">
    <property type="entry name" value="DUF695"/>
</dbReference>
<reference evidence="2" key="1">
    <citation type="journal article" date="2014" name="Int. J. Syst. Evol. Microbiol.">
        <title>Complete genome sequence of Corynebacterium casei LMG S-19264T (=DSM 44701T), isolated from a smear-ripened cheese.</title>
        <authorList>
            <consortium name="US DOE Joint Genome Institute (JGI-PGF)"/>
            <person name="Walter F."/>
            <person name="Albersmeier A."/>
            <person name="Kalinowski J."/>
            <person name="Ruckert C."/>
        </authorList>
    </citation>
    <scope>NUCLEOTIDE SEQUENCE</scope>
    <source>
        <strain evidence="2">CGMCC 4.7398</strain>
    </source>
</reference>
<sequence length="342" mass="37172">MGLFGNRKREPSDGVGIDEFWRWWDSAAEELAEAVPAGRLAEHVDAVSERVKAIHPELAWEFGRGIHSEHQLTVTAAGNPALRRIARRWMRSAPPSDRTWSYYDMRLPSSLDAVLRIGDAEVAFSDVRVVAEQRATGLDVTVHHPVFASVPAEVCGQIAFLCLDTALGEEATELWIGEIDWSVGDPAGSRPLAELPVMLAPVTQEYARDGKMGWLLADARTPHGPMLVRCLNRLSPVQAPDLDQHVAITAEFRAATSAGMPGPGDENDLANLERSLDAVLEGVGQVVAVQTGGGSRTFHCYVDSTTSGADELKKAARSSAGARVRMHARLDPSWEAVKPFRV</sequence>
<proteinExistence type="predicted"/>
<gene>
    <name evidence="2" type="ORF">GCM10017772_10700</name>
</gene>
<dbReference type="Proteomes" id="UP000627369">
    <property type="component" value="Unassembled WGS sequence"/>
</dbReference>
<feature type="domain" description="DUF695" evidence="1">
    <location>
        <begin position="238"/>
        <end position="336"/>
    </location>
</feature>
<evidence type="ECO:0000259" key="1">
    <source>
        <dbReference type="Pfam" id="PF05117"/>
    </source>
</evidence>
<organism evidence="2 3">
    <name type="scientific">Promicromonospora soli</name>
    <dbReference type="NCBI Taxonomy" id="2035533"/>
    <lineage>
        <taxon>Bacteria</taxon>
        <taxon>Bacillati</taxon>
        <taxon>Actinomycetota</taxon>
        <taxon>Actinomycetes</taxon>
        <taxon>Micrococcales</taxon>
        <taxon>Promicromonosporaceae</taxon>
        <taxon>Promicromonospora</taxon>
    </lineage>
</organism>
<evidence type="ECO:0000313" key="3">
    <source>
        <dbReference type="Proteomes" id="UP000627369"/>
    </source>
</evidence>
<dbReference type="AlphaFoldDB" id="A0A919KPA2"/>
<evidence type="ECO:0000313" key="2">
    <source>
        <dbReference type="EMBL" id="GHH68003.1"/>
    </source>
</evidence>
<dbReference type="EMBL" id="BNAS01000001">
    <property type="protein sequence ID" value="GHH68003.1"/>
    <property type="molecule type" value="Genomic_DNA"/>
</dbReference>
<dbReference type="RefSeq" id="WP_189668160.1">
    <property type="nucleotide sequence ID" value="NZ_BNAS01000001.1"/>
</dbReference>